<feature type="domain" description="N-acetyltransferase" evidence="1">
    <location>
        <begin position="20"/>
        <end position="189"/>
    </location>
</feature>
<sequence length="198" mass="21642">MTAERPRPVLPSVVLETERLRLRAFIEDDIDDVYAACNDPGLQSWLPLPRPGCPYTRTDAEQWCREIAPGIRTGGEGQQWAVTSAQDGRLVGAVGLMRVLWPAMNSEIGYWAAPWARGLGHTAEAVVAVSRWALDRGFQRLEIKAATGNTGSRRVAEKAGFTLEGVERSAMPLHEGRTDLAVYGLVPADLYDGRAARG</sequence>
<organism evidence="2 3">
    <name type="scientific">Nocardiopsis flavescens</name>
    <dbReference type="NCBI Taxonomy" id="758803"/>
    <lineage>
        <taxon>Bacteria</taxon>
        <taxon>Bacillati</taxon>
        <taxon>Actinomycetota</taxon>
        <taxon>Actinomycetes</taxon>
        <taxon>Streptosporangiales</taxon>
        <taxon>Nocardiopsidaceae</taxon>
        <taxon>Nocardiopsis</taxon>
    </lineage>
</organism>
<evidence type="ECO:0000313" key="2">
    <source>
        <dbReference type="EMBL" id="SHJ37428.1"/>
    </source>
</evidence>
<dbReference type="GO" id="GO:0005737">
    <property type="term" value="C:cytoplasm"/>
    <property type="evidence" value="ECO:0007669"/>
    <property type="project" value="TreeGrafter"/>
</dbReference>
<gene>
    <name evidence="2" type="ORF">SAMN05421803_105281</name>
</gene>
<dbReference type="EMBL" id="FQZK01000005">
    <property type="protein sequence ID" value="SHJ37428.1"/>
    <property type="molecule type" value="Genomic_DNA"/>
</dbReference>
<dbReference type="GO" id="GO:0008999">
    <property type="term" value="F:protein-N-terminal-alanine acetyltransferase activity"/>
    <property type="evidence" value="ECO:0007669"/>
    <property type="project" value="TreeGrafter"/>
</dbReference>
<evidence type="ECO:0000313" key="3">
    <source>
        <dbReference type="Proteomes" id="UP000184452"/>
    </source>
</evidence>
<dbReference type="RefSeq" id="WP_073378810.1">
    <property type="nucleotide sequence ID" value="NZ_FQZK01000005.1"/>
</dbReference>
<dbReference type="InterPro" id="IPR016181">
    <property type="entry name" value="Acyl_CoA_acyltransferase"/>
</dbReference>
<dbReference type="GO" id="GO:1990189">
    <property type="term" value="F:protein N-terminal-serine acetyltransferase activity"/>
    <property type="evidence" value="ECO:0007669"/>
    <property type="project" value="TreeGrafter"/>
</dbReference>
<dbReference type="PANTHER" id="PTHR43441">
    <property type="entry name" value="RIBOSOMAL-PROTEIN-SERINE ACETYLTRANSFERASE"/>
    <property type="match status" value="1"/>
</dbReference>
<protein>
    <submittedName>
        <fullName evidence="2">Protein N-acetyltransferase, RimJ/RimL family</fullName>
    </submittedName>
</protein>
<dbReference type="Proteomes" id="UP000184452">
    <property type="component" value="Unassembled WGS sequence"/>
</dbReference>
<evidence type="ECO:0000259" key="1">
    <source>
        <dbReference type="PROSITE" id="PS51186"/>
    </source>
</evidence>
<dbReference type="Pfam" id="PF13302">
    <property type="entry name" value="Acetyltransf_3"/>
    <property type="match status" value="1"/>
</dbReference>
<keyword evidence="2" id="KW-0808">Transferase</keyword>
<dbReference type="PROSITE" id="PS51186">
    <property type="entry name" value="GNAT"/>
    <property type="match status" value="1"/>
</dbReference>
<accession>A0A1M6ISM1</accession>
<dbReference type="Gene3D" id="3.40.630.30">
    <property type="match status" value="1"/>
</dbReference>
<dbReference type="STRING" id="758803.SAMN05421803_105281"/>
<keyword evidence="3" id="KW-1185">Reference proteome</keyword>
<proteinExistence type="predicted"/>
<dbReference type="OrthoDB" id="5293267at2"/>
<dbReference type="InterPro" id="IPR000182">
    <property type="entry name" value="GNAT_dom"/>
</dbReference>
<reference evidence="2 3" key="1">
    <citation type="submission" date="2016-11" db="EMBL/GenBank/DDBJ databases">
        <authorList>
            <person name="Jaros S."/>
            <person name="Januszkiewicz K."/>
            <person name="Wedrychowicz H."/>
        </authorList>
    </citation>
    <scope>NUCLEOTIDE SEQUENCE [LARGE SCALE GENOMIC DNA]</scope>
    <source>
        <strain evidence="2 3">CGMCC 4.5723</strain>
    </source>
</reference>
<name>A0A1M6ISM1_9ACTN</name>
<dbReference type="InterPro" id="IPR051908">
    <property type="entry name" value="Ribosomal_N-acetyltransferase"/>
</dbReference>
<dbReference type="AlphaFoldDB" id="A0A1M6ISM1"/>
<dbReference type="SUPFAM" id="SSF55729">
    <property type="entry name" value="Acyl-CoA N-acyltransferases (Nat)"/>
    <property type="match status" value="1"/>
</dbReference>
<dbReference type="PANTHER" id="PTHR43441:SF10">
    <property type="entry name" value="ACETYLTRANSFERASE"/>
    <property type="match status" value="1"/>
</dbReference>